<comment type="caution">
    <text evidence="5">The sequence shown here is derived from an EMBL/GenBank/DDBJ whole genome shotgun (WGS) entry which is preliminary data.</text>
</comment>
<dbReference type="InterPro" id="IPR001486">
    <property type="entry name" value="Hemoglobin_trunc"/>
</dbReference>
<evidence type="ECO:0000313" key="6">
    <source>
        <dbReference type="Proteomes" id="UP000244081"/>
    </source>
</evidence>
<dbReference type="GO" id="GO:0020037">
    <property type="term" value="F:heme binding"/>
    <property type="evidence" value="ECO:0007669"/>
    <property type="project" value="InterPro"/>
</dbReference>
<keyword evidence="3" id="KW-0479">Metal-binding</keyword>
<evidence type="ECO:0000256" key="1">
    <source>
        <dbReference type="ARBA" id="ARBA00022448"/>
    </source>
</evidence>
<evidence type="ECO:0000256" key="3">
    <source>
        <dbReference type="ARBA" id="ARBA00022723"/>
    </source>
</evidence>
<dbReference type="Pfam" id="PF01152">
    <property type="entry name" value="Bac_globin"/>
    <property type="match status" value="1"/>
</dbReference>
<proteinExistence type="predicted"/>
<sequence length="121" mass="14129">MTTLYLRLGGRENIERFTYVIFDLMRHDDILAEELDRIDHPWVIDRLNSLLVFIFGGSPFYEGASIRSDFRALLASDHHYNRFACHFQTALQANAIDATLRREAQAVIELVRDYVLERQLA</sequence>
<gene>
    <name evidence="5" type="ORF">C8N35_102214</name>
</gene>
<dbReference type="Gene3D" id="1.10.490.10">
    <property type="entry name" value="Globins"/>
    <property type="match status" value="1"/>
</dbReference>
<dbReference type="EMBL" id="QAYG01000002">
    <property type="protein sequence ID" value="PTW61504.1"/>
    <property type="molecule type" value="Genomic_DNA"/>
</dbReference>
<dbReference type="GO" id="GO:0046872">
    <property type="term" value="F:metal ion binding"/>
    <property type="evidence" value="ECO:0007669"/>
    <property type="project" value="UniProtKB-KW"/>
</dbReference>
<evidence type="ECO:0000256" key="2">
    <source>
        <dbReference type="ARBA" id="ARBA00022617"/>
    </source>
</evidence>
<name>A0A2T5VCN9_9HYPH</name>
<dbReference type="OrthoDB" id="7678071at2"/>
<dbReference type="Proteomes" id="UP000244081">
    <property type="component" value="Unassembled WGS sequence"/>
</dbReference>
<dbReference type="GO" id="GO:0019825">
    <property type="term" value="F:oxygen binding"/>
    <property type="evidence" value="ECO:0007669"/>
    <property type="project" value="InterPro"/>
</dbReference>
<dbReference type="InterPro" id="IPR012292">
    <property type="entry name" value="Globin/Proto"/>
</dbReference>
<dbReference type="SUPFAM" id="SSF46458">
    <property type="entry name" value="Globin-like"/>
    <property type="match status" value="1"/>
</dbReference>
<evidence type="ECO:0000313" key="5">
    <source>
        <dbReference type="EMBL" id="PTW61504.1"/>
    </source>
</evidence>
<dbReference type="RefSeq" id="WP_107989358.1">
    <property type="nucleotide sequence ID" value="NZ_QAYG01000002.1"/>
</dbReference>
<keyword evidence="4" id="KW-0408">Iron</keyword>
<keyword evidence="6" id="KW-1185">Reference proteome</keyword>
<keyword evidence="1" id="KW-0813">Transport</keyword>
<accession>A0A2T5VCN9</accession>
<keyword evidence="2" id="KW-0349">Heme</keyword>
<evidence type="ECO:0000256" key="4">
    <source>
        <dbReference type="ARBA" id="ARBA00023004"/>
    </source>
</evidence>
<dbReference type="InterPro" id="IPR009050">
    <property type="entry name" value="Globin-like_sf"/>
</dbReference>
<dbReference type="AlphaFoldDB" id="A0A2T5VCN9"/>
<organism evidence="5 6">
    <name type="scientific">Breoghania corrubedonensis</name>
    <dbReference type="NCBI Taxonomy" id="665038"/>
    <lineage>
        <taxon>Bacteria</taxon>
        <taxon>Pseudomonadati</taxon>
        <taxon>Pseudomonadota</taxon>
        <taxon>Alphaproteobacteria</taxon>
        <taxon>Hyphomicrobiales</taxon>
        <taxon>Stappiaceae</taxon>
        <taxon>Breoghania</taxon>
    </lineage>
</organism>
<protein>
    <submittedName>
        <fullName evidence="5">Truncated hemoglobin YjbI</fullName>
    </submittedName>
</protein>
<reference evidence="5 6" key="1">
    <citation type="submission" date="2018-04" db="EMBL/GenBank/DDBJ databases">
        <title>Genomic Encyclopedia of Archaeal and Bacterial Type Strains, Phase II (KMG-II): from individual species to whole genera.</title>
        <authorList>
            <person name="Goeker M."/>
        </authorList>
    </citation>
    <scope>NUCLEOTIDE SEQUENCE [LARGE SCALE GENOMIC DNA]</scope>
    <source>
        <strain evidence="5 6">DSM 23382</strain>
    </source>
</reference>